<evidence type="ECO:0000313" key="2">
    <source>
        <dbReference type="Proteomes" id="UP000299102"/>
    </source>
</evidence>
<dbReference type="Proteomes" id="UP000299102">
    <property type="component" value="Unassembled WGS sequence"/>
</dbReference>
<dbReference type="AlphaFoldDB" id="A0A4C1W543"/>
<evidence type="ECO:0000313" key="1">
    <source>
        <dbReference type="EMBL" id="GBP45294.1"/>
    </source>
</evidence>
<comment type="caution">
    <text evidence="1">The sequence shown here is derived from an EMBL/GenBank/DDBJ whole genome shotgun (WGS) entry which is preliminary data.</text>
</comment>
<gene>
    <name evidence="1" type="ORF">EVAR_29042_1</name>
</gene>
<proteinExistence type="predicted"/>
<dbReference type="EMBL" id="BGZK01000467">
    <property type="protein sequence ID" value="GBP45294.1"/>
    <property type="molecule type" value="Genomic_DNA"/>
</dbReference>
<name>A0A4C1W543_EUMVA</name>
<keyword evidence="2" id="KW-1185">Reference proteome</keyword>
<protein>
    <submittedName>
        <fullName evidence="1">Uncharacterized protein</fullName>
    </submittedName>
</protein>
<reference evidence="1 2" key="1">
    <citation type="journal article" date="2019" name="Commun. Biol.">
        <title>The bagworm genome reveals a unique fibroin gene that provides high tensile strength.</title>
        <authorList>
            <person name="Kono N."/>
            <person name="Nakamura H."/>
            <person name="Ohtoshi R."/>
            <person name="Tomita M."/>
            <person name="Numata K."/>
            <person name="Arakawa K."/>
        </authorList>
    </citation>
    <scope>NUCLEOTIDE SEQUENCE [LARGE SCALE GENOMIC DNA]</scope>
</reference>
<accession>A0A4C1W543</accession>
<organism evidence="1 2">
    <name type="scientific">Eumeta variegata</name>
    <name type="common">Bagworm moth</name>
    <name type="synonym">Eumeta japonica</name>
    <dbReference type="NCBI Taxonomy" id="151549"/>
    <lineage>
        <taxon>Eukaryota</taxon>
        <taxon>Metazoa</taxon>
        <taxon>Ecdysozoa</taxon>
        <taxon>Arthropoda</taxon>
        <taxon>Hexapoda</taxon>
        <taxon>Insecta</taxon>
        <taxon>Pterygota</taxon>
        <taxon>Neoptera</taxon>
        <taxon>Endopterygota</taxon>
        <taxon>Lepidoptera</taxon>
        <taxon>Glossata</taxon>
        <taxon>Ditrysia</taxon>
        <taxon>Tineoidea</taxon>
        <taxon>Psychidae</taxon>
        <taxon>Oiketicinae</taxon>
        <taxon>Eumeta</taxon>
    </lineage>
</organism>
<sequence>MYFQNRISKTIATTFGLLTHSIFKTRLSDLPAVIEARAYSVYESEGLRVEVQSIGLNSTTTMRRGPSPGGRDLDDPTGAPRIECLFLTWFCRILQHDLPFLCFRMRMSSSTPVGRRCTGDGSNIRPLAARAGLYWRLYSSIASSNNLNTPSRDRQKPHIIICFSCAPR</sequence>